<evidence type="ECO:0000259" key="4">
    <source>
        <dbReference type="Pfam" id="PF02836"/>
    </source>
</evidence>
<sequence length="977" mass="109298">MKRTLLFVWLICMTAFAGYAKPAPAYAIIPFTGMDYIRVEVDAAYQTSAQNTFKLVIKSVADGNVLWQGDVKPTEAINIKKGKLAFTVNGLKPILWQPTNPYLYQVSLQQYSNGQLQDELKERAGFRSFERRGGSLYLNGKPIFLRGIAINPPGRGIPAKIEESRAFALEYVRYMKSINVNIIRIPDAEEWYDVCDELGMMVFGGNYSGKVAGGEKVDSKEQFGDETDGGFPKDYDRGVDWYENTKFHAIAQHPSLMVYAMTNETPFAGSRAAPWEKFLAYAYDKLKKWDETRVYIANAGYGYGKAGDICDIHRYWGWYYSSPYTFLNIRDNSKIIPFPKHDQPITFTECVGNYTGPDGRYNLTPAHKNPSSQLAWTGHAEQGLQSKLADEHQSSTFRYATELFRQLRAVNHDLSGVFPFTILFYNWDTVEKFGDMHPKPVTDQVKISYQPVLLSWECWTKNVYAGSTFNPIAHVINDDEHFEDLKDLKMICQLRDKAHVLVYTDTIAMPNVAYYSSAQKQLQIKLPVNLASGYYKLTGELWSGGKVVSHNFFDIFISGKQFIPQSPVLDRQVLVYDKGGKLKSSLEKLNIPSRPLTSWKNLPLNKVVIIGDNAADNALAQNAASIKDFISKGGRILCLRQDSAHRLNLNKILDSKLANSTVDIDHPVYPVSANPPRNGYYINYERPDHPVFAGVTRANLRVFSDYSGWSENQKGMPEIYPVKDGFTLENRDGVSNTAILGNYGSGLQAIAVAEQFIGKGSIVLSGMDLLNRTGLDPVADRLLLNLVTYTSANAGHVLYQAITGPIIWGDYETEKGIVTDYYSGFLVNSTPRLPDNFVSKRPIVVTREGYQLAGGSRAGFNTHPGIQYVANGRRPWGPYVQTFGGQPKMLTDSVTDGTARFWCRIPAGQNMSTSLVWNPGDEPISIKIKVNNLPGVKQTIKPGDKVFIKAPVNSDIVNMTFTGDRRAVVLETAFGKR</sequence>
<accession>A0A7D4PSJ2</accession>
<dbReference type="PANTHER" id="PTHR42732">
    <property type="entry name" value="BETA-GALACTOSIDASE"/>
    <property type="match status" value="1"/>
</dbReference>
<comment type="similarity">
    <text evidence="1">Belongs to the glycosyl hydrolase 2 family.</text>
</comment>
<dbReference type="Gene3D" id="2.60.40.10">
    <property type="entry name" value="Immunoglobulins"/>
    <property type="match status" value="1"/>
</dbReference>
<reference evidence="5 6" key="1">
    <citation type="submission" date="2020-05" db="EMBL/GenBank/DDBJ databases">
        <title>Mucilaginibacter mali sp. nov.</title>
        <authorList>
            <person name="Kim H.S."/>
            <person name="Lee K.C."/>
            <person name="Suh M.K."/>
            <person name="Kim J.-S."/>
            <person name="Han K.-I."/>
            <person name="Eom M.K."/>
            <person name="Shin Y.K."/>
            <person name="Lee J.-S."/>
        </authorList>
    </citation>
    <scope>NUCLEOTIDE SEQUENCE [LARGE SCALE GENOMIC DNA]</scope>
    <source>
        <strain evidence="5 6">G2-14</strain>
    </source>
</reference>
<dbReference type="PANTHER" id="PTHR42732:SF1">
    <property type="entry name" value="BETA-MANNOSIDASE"/>
    <property type="match status" value="1"/>
</dbReference>
<dbReference type="InterPro" id="IPR013783">
    <property type="entry name" value="Ig-like_fold"/>
</dbReference>
<dbReference type="InterPro" id="IPR036156">
    <property type="entry name" value="Beta-gal/glucu_dom_sf"/>
</dbReference>
<dbReference type="RefSeq" id="WP_173413721.1">
    <property type="nucleotide sequence ID" value="NZ_CP054139.1"/>
</dbReference>
<proteinExistence type="inferred from homology"/>
<feature type="domain" description="Glycoside hydrolase family 2 immunoglobulin-like beta-sandwich" evidence="3">
    <location>
        <begin position="39"/>
        <end position="127"/>
    </location>
</feature>
<evidence type="ECO:0000313" key="5">
    <source>
        <dbReference type="EMBL" id="QKJ29023.1"/>
    </source>
</evidence>
<evidence type="ECO:0000256" key="2">
    <source>
        <dbReference type="SAM" id="SignalP"/>
    </source>
</evidence>
<keyword evidence="2" id="KW-0732">Signal</keyword>
<dbReference type="InterPro" id="IPR051913">
    <property type="entry name" value="GH2_Domain-Containing"/>
</dbReference>
<feature type="signal peptide" evidence="2">
    <location>
        <begin position="1"/>
        <end position="17"/>
    </location>
</feature>
<evidence type="ECO:0000259" key="3">
    <source>
        <dbReference type="Pfam" id="PF00703"/>
    </source>
</evidence>
<dbReference type="EMBL" id="CP054139">
    <property type="protein sequence ID" value="QKJ29023.1"/>
    <property type="molecule type" value="Genomic_DNA"/>
</dbReference>
<dbReference type="Gene3D" id="3.20.20.80">
    <property type="entry name" value="Glycosidases"/>
    <property type="match status" value="1"/>
</dbReference>
<keyword evidence="5" id="KW-0378">Hydrolase</keyword>
<dbReference type="InterPro" id="IPR017853">
    <property type="entry name" value="GH"/>
</dbReference>
<dbReference type="SUPFAM" id="SSF51445">
    <property type="entry name" value="(Trans)glycosidases"/>
    <property type="match status" value="1"/>
</dbReference>
<dbReference type="Pfam" id="PF00703">
    <property type="entry name" value="Glyco_hydro_2"/>
    <property type="match status" value="1"/>
</dbReference>
<evidence type="ECO:0000256" key="1">
    <source>
        <dbReference type="ARBA" id="ARBA00007401"/>
    </source>
</evidence>
<name>A0A7D4PSJ2_9SPHI</name>
<dbReference type="GO" id="GO:0005975">
    <property type="term" value="P:carbohydrate metabolic process"/>
    <property type="evidence" value="ECO:0007669"/>
    <property type="project" value="InterPro"/>
</dbReference>
<dbReference type="InterPro" id="IPR006102">
    <property type="entry name" value="Ig-like_GH2"/>
</dbReference>
<dbReference type="AlphaFoldDB" id="A0A7D4PSJ2"/>
<organism evidence="5 6">
    <name type="scientific">Mucilaginibacter mali</name>
    <dbReference type="NCBI Taxonomy" id="2740462"/>
    <lineage>
        <taxon>Bacteria</taxon>
        <taxon>Pseudomonadati</taxon>
        <taxon>Bacteroidota</taxon>
        <taxon>Sphingobacteriia</taxon>
        <taxon>Sphingobacteriales</taxon>
        <taxon>Sphingobacteriaceae</taxon>
        <taxon>Mucilaginibacter</taxon>
    </lineage>
</organism>
<protein>
    <submittedName>
        <fullName evidence="5">Glycosyl hydrolase family 2</fullName>
    </submittedName>
</protein>
<evidence type="ECO:0000313" key="6">
    <source>
        <dbReference type="Proteomes" id="UP000505355"/>
    </source>
</evidence>
<gene>
    <name evidence="5" type="ORF">HQ865_04400</name>
</gene>
<feature type="domain" description="Glycoside hydrolase family 2 catalytic" evidence="4">
    <location>
        <begin position="132"/>
        <end position="349"/>
    </location>
</feature>
<dbReference type="InterPro" id="IPR006103">
    <property type="entry name" value="Glyco_hydro_2_cat"/>
</dbReference>
<keyword evidence="6" id="KW-1185">Reference proteome</keyword>
<dbReference type="Proteomes" id="UP000505355">
    <property type="component" value="Chromosome"/>
</dbReference>
<feature type="chain" id="PRO_5028838521" evidence="2">
    <location>
        <begin position="18"/>
        <end position="977"/>
    </location>
</feature>
<dbReference type="GO" id="GO:0004553">
    <property type="term" value="F:hydrolase activity, hydrolyzing O-glycosyl compounds"/>
    <property type="evidence" value="ECO:0007669"/>
    <property type="project" value="InterPro"/>
</dbReference>
<dbReference type="SUPFAM" id="SSF49303">
    <property type="entry name" value="beta-Galactosidase/glucuronidase domain"/>
    <property type="match status" value="1"/>
</dbReference>
<dbReference type="KEGG" id="mmab:HQ865_04400"/>
<dbReference type="Pfam" id="PF02836">
    <property type="entry name" value="Glyco_hydro_2_C"/>
    <property type="match status" value="1"/>
</dbReference>